<accession>A0A6V7HF01</accession>
<organism evidence="2 3">
    <name type="scientific">Heterotrigona itama</name>
    <dbReference type="NCBI Taxonomy" id="395501"/>
    <lineage>
        <taxon>Eukaryota</taxon>
        <taxon>Metazoa</taxon>
        <taxon>Ecdysozoa</taxon>
        <taxon>Arthropoda</taxon>
        <taxon>Hexapoda</taxon>
        <taxon>Insecta</taxon>
        <taxon>Pterygota</taxon>
        <taxon>Neoptera</taxon>
        <taxon>Endopterygota</taxon>
        <taxon>Hymenoptera</taxon>
        <taxon>Apocrita</taxon>
        <taxon>Aculeata</taxon>
        <taxon>Apoidea</taxon>
        <taxon>Anthophila</taxon>
        <taxon>Apidae</taxon>
        <taxon>Heterotrigona</taxon>
    </lineage>
</organism>
<feature type="region of interest" description="Disordered" evidence="1">
    <location>
        <begin position="21"/>
        <end position="45"/>
    </location>
</feature>
<dbReference type="OrthoDB" id="10413215at2759"/>
<name>A0A6V7HF01_9HYME</name>
<feature type="compositionally biased region" description="Basic and acidic residues" evidence="1">
    <location>
        <begin position="31"/>
        <end position="42"/>
    </location>
</feature>
<keyword evidence="3" id="KW-1185">Reference proteome</keyword>
<feature type="compositionally biased region" description="Polar residues" evidence="1">
    <location>
        <begin position="117"/>
        <end position="126"/>
    </location>
</feature>
<evidence type="ECO:0000313" key="2">
    <source>
        <dbReference type="EMBL" id="CAD1479140.1"/>
    </source>
</evidence>
<gene>
    <name evidence="2" type="ORF">MHI_LOCUS843457</name>
</gene>
<feature type="non-terminal residue" evidence="2">
    <location>
        <position position="135"/>
    </location>
</feature>
<dbReference type="Proteomes" id="UP000752696">
    <property type="component" value="Unassembled WGS sequence"/>
</dbReference>
<sequence>GGKNEWPVRYFQWKCSTAAEVEKDQEDEEVEARGGEGGEPKKFMSYSSASSVVQKIIRNNPVSPVEDFDNRNGRLVNSEALTRWRRSAAGRSFPADHASSSASMPEKYLLHPVPVTTGETDVSSLSGLRLEQKLN</sequence>
<proteinExistence type="predicted"/>
<evidence type="ECO:0000256" key="1">
    <source>
        <dbReference type="SAM" id="MobiDB-lite"/>
    </source>
</evidence>
<evidence type="ECO:0000313" key="3">
    <source>
        <dbReference type="Proteomes" id="UP000752696"/>
    </source>
</evidence>
<dbReference type="EMBL" id="CAJDYZ010011238">
    <property type="protein sequence ID" value="CAD1479140.1"/>
    <property type="molecule type" value="Genomic_DNA"/>
</dbReference>
<reference evidence="2" key="1">
    <citation type="submission" date="2020-07" db="EMBL/GenBank/DDBJ databases">
        <authorList>
            <person name="Nazaruddin N."/>
        </authorList>
    </citation>
    <scope>NUCLEOTIDE SEQUENCE</scope>
</reference>
<comment type="caution">
    <text evidence="2">The sequence shown here is derived from an EMBL/GenBank/DDBJ whole genome shotgun (WGS) entry which is preliminary data.</text>
</comment>
<dbReference type="AlphaFoldDB" id="A0A6V7HF01"/>
<feature type="region of interest" description="Disordered" evidence="1">
    <location>
        <begin position="86"/>
        <end position="135"/>
    </location>
</feature>
<protein>
    <submittedName>
        <fullName evidence="2">Uncharacterized protein</fullName>
    </submittedName>
</protein>